<evidence type="ECO:0000313" key="7">
    <source>
        <dbReference type="EMBL" id="SVC87426.1"/>
    </source>
</evidence>
<dbReference type="InterPro" id="IPR007793">
    <property type="entry name" value="DivIVA_fam"/>
</dbReference>
<organism evidence="7">
    <name type="scientific">marine metagenome</name>
    <dbReference type="NCBI Taxonomy" id="408172"/>
    <lineage>
        <taxon>unclassified sequences</taxon>
        <taxon>metagenomes</taxon>
        <taxon>ecological metagenomes</taxon>
    </lineage>
</organism>
<proteinExistence type="predicted"/>
<feature type="coiled-coil region" evidence="6">
    <location>
        <begin position="33"/>
        <end position="129"/>
    </location>
</feature>
<protein>
    <recommendedName>
        <fullName evidence="8">DivIVA domain-containing protein</fullName>
    </recommendedName>
</protein>
<evidence type="ECO:0000256" key="2">
    <source>
        <dbReference type="ARBA" id="ARBA00022490"/>
    </source>
</evidence>
<dbReference type="AlphaFoldDB" id="A0A382QPQ7"/>
<accession>A0A382QPQ7</accession>
<name>A0A382QPQ7_9ZZZZ</name>
<evidence type="ECO:0000256" key="5">
    <source>
        <dbReference type="ARBA" id="ARBA00023306"/>
    </source>
</evidence>
<keyword evidence="4 6" id="KW-0175">Coiled coil</keyword>
<sequence>MRLNYLDILEQCFRNKIFGYDKEDVDTFLHLVAEDFKEMAEELELLNKKLAQKNQGIEKVNARAIRKPGETKAEALKTNPDIIKEKAKRIINAARELANQHKKKAEHELSSLKKEIEKLKEEKKTLTETPKQ</sequence>
<dbReference type="PANTHER" id="PTHR35794:SF1">
    <property type="entry name" value="CELL CYCLE PROTEIN GPSB"/>
    <property type="match status" value="1"/>
</dbReference>
<dbReference type="GO" id="GO:0051301">
    <property type="term" value="P:cell division"/>
    <property type="evidence" value="ECO:0007669"/>
    <property type="project" value="UniProtKB-KW"/>
</dbReference>
<dbReference type="InterPro" id="IPR019933">
    <property type="entry name" value="DivIVA_domain"/>
</dbReference>
<keyword evidence="3" id="KW-0132">Cell division</keyword>
<dbReference type="GO" id="GO:0005737">
    <property type="term" value="C:cytoplasm"/>
    <property type="evidence" value="ECO:0007669"/>
    <property type="project" value="UniProtKB-SubCell"/>
</dbReference>
<evidence type="ECO:0000256" key="4">
    <source>
        <dbReference type="ARBA" id="ARBA00023054"/>
    </source>
</evidence>
<evidence type="ECO:0008006" key="8">
    <source>
        <dbReference type="Google" id="ProtNLM"/>
    </source>
</evidence>
<keyword evidence="2" id="KW-0963">Cytoplasm</keyword>
<keyword evidence="5" id="KW-0131">Cell cycle</keyword>
<dbReference type="NCBIfam" id="TIGR03544">
    <property type="entry name" value="DivI1A_domain"/>
    <property type="match status" value="1"/>
</dbReference>
<dbReference type="PANTHER" id="PTHR35794">
    <property type="entry name" value="CELL DIVISION PROTEIN DIVIVA"/>
    <property type="match status" value="1"/>
</dbReference>
<dbReference type="EMBL" id="UINC01115997">
    <property type="protein sequence ID" value="SVC87426.1"/>
    <property type="molecule type" value="Genomic_DNA"/>
</dbReference>
<dbReference type="Gene3D" id="6.10.250.660">
    <property type="match status" value="1"/>
</dbReference>
<dbReference type="Pfam" id="PF05103">
    <property type="entry name" value="DivIVA"/>
    <property type="match status" value="1"/>
</dbReference>
<evidence type="ECO:0000256" key="1">
    <source>
        <dbReference type="ARBA" id="ARBA00004496"/>
    </source>
</evidence>
<evidence type="ECO:0000256" key="3">
    <source>
        <dbReference type="ARBA" id="ARBA00022618"/>
    </source>
</evidence>
<gene>
    <name evidence="7" type="ORF">METZ01_LOCUS340280</name>
</gene>
<comment type="subcellular location">
    <subcellularLocation>
        <location evidence="1">Cytoplasm</location>
    </subcellularLocation>
</comment>
<reference evidence="7" key="1">
    <citation type="submission" date="2018-05" db="EMBL/GenBank/DDBJ databases">
        <authorList>
            <person name="Lanie J.A."/>
            <person name="Ng W.-L."/>
            <person name="Kazmierczak K.M."/>
            <person name="Andrzejewski T.M."/>
            <person name="Davidsen T.M."/>
            <person name="Wayne K.J."/>
            <person name="Tettelin H."/>
            <person name="Glass J.I."/>
            <person name="Rusch D."/>
            <person name="Podicherti R."/>
            <person name="Tsui H.-C.T."/>
            <person name="Winkler M.E."/>
        </authorList>
    </citation>
    <scope>NUCLEOTIDE SEQUENCE</scope>
</reference>
<evidence type="ECO:0000256" key="6">
    <source>
        <dbReference type="SAM" id="Coils"/>
    </source>
</evidence>